<dbReference type="EMBL" id="JAESVG020000009">
    <property type="protein sequence ID" value="KAG8624468.1"/>
    <property type="molecule type" value="Genomic_DNA"/>
</dbReference>
<reference evidence="2" key="1">
    <citation type="submission" date="2021-07" db="EMBL/GenBank/DDBJ databases">
        <title>Elsinoe batatas strain:CRI-CJ2 Genome sequencing and assembly.</title>
        <authorList>
            <person name="Huang L."/>
        </authorList>
    </citation>
    <scope>NUCLEOTIDE SEQUENCE</scope>
    <source>
        <strain evidence="2">CRI-CJ2</strain>
    </source>
</reference>
<comment type="caution">
    <text evidence="2">The sequence shown here is derived from an EMBL/GenBank/DDBJ whole genome shotgun (WGS) entry which is preliminary data.</text>
</comment>
<feature type="compositionally biased region" description="Basic and acidic residues" evidence="1">
    <location>
        <begin position="1"/>
        <end position="19"/>
    </location>
</feature>
<keyword evidence="3" id="KW-1185">Reference proteome</keyword>
<name>A0A8K0KXK8_9PEZI</name>
<dbReference type="OrthoDB" id="10538540at2759"/>
<evidence type="ECO:0000313" key="3">
    <source>
        <dbReference type="Proteomes" id="UP000809789"/>
    </source>
</evidence>
<feature type="region of interest" description="Disordered" evidence="1">
    <location>
        <begin position="1"/>
        <end position="39"/>
    </location>
</feature>
<evidence type="ECO:0000256" key="1">
    <source>
        <dbReference type="SAM" id="MobiDB-lite"/>
    </source>
</evidence>
<protein>
    <submittedName>
        <fullName evidence="2">Uncharacterized protein</fullName>
    </submittedName>
</protein>
<sequence>MADAGKNHQGQEEAQERRGGRTPIGAPPIARVPDPPLFSSPFAAREPLGAIVVCTRHSGMNVPEKNGELQQQLLDYYLQATGTPHPRHVEFWTLTSAKPTDDWSMKQQIIDL</sequence>
<gene>
    <name evidence="2" type="ORF">KVT40_007535</name>
</gene>
<dbReference type="AlphaFoldDB" id="A0A8K0KXK8"/>
<organism evidence="2 3">
    <name type="scientific">Elsinoe batatas</name>
    <dbReference type="NCBI Taxonomy" id="2601811"/>
    <lineage>
        <taxon>Eukaryota</taxon>
        <taxon>Fungi</taxon>
        <taxon>Dikarya</taxon>
        <taxon>Ascomycota</taxon>
        <taxon>Pezizomycotina</taxon>
        <taxon>Dothideomycetes</taxon>
        <taxon>Dothideomycetidae</taxon>
        <taxon>Myriangiales</taxon>
        <taxon>Elsinoaceae</taxon>
        <taxon>Elsinoe</taxon>
    </lineage>
</organism>
<accession>A0A8K0KXK8</accession>
<dbReference type="Proteomes" id="UP000809789">
    <property type="component" value="Unassembled WGS sequence"/>
</dbReference>
<proteinExistence type="predicted"/>
<evidence type="ECO:0000313" key="2">
    <source>
        <dbReference type="EMBL" id="KAG8624468.1"/>
    </source>
</evidence>